<comment type="subcellular location">
    <subcellularLocation>
        <location evidence="3">Cytoplasm</location>
    </subcellularLocation>
</comment>
<dbReference type="GO" id="GO:0046166">
    <property type="term" value="P:glyceraldehyde-3-phosphate biosynthetic process"/>
    <property type="evidence" value="ECO:0007669"/>
    <property type="project" value="TreeGrafter"/>
</dbReference>
<dbReference type="Pfam" id="PF00121">
    <property type="entry name" value="TIM"/>
    <property type="match status" value="1"/>
</dbReference>
<evidence type="ECO:0000256" key="1">
    <source>
        <dbReference type="ARBA" id="ARBA00007422"/>
    </source>
</evidence>
<dbReference type="Proteomes" id="UP000178815">
    <property type="component" value="Unassembled WGS sequence"/>
</dbReference>
<dbReference type="GO" id="GO:0006096">
    <property type="term" value="P:glycolytic process"/>
    <property type="evidence" value="ECO:0007669"/>
    <property type="project" value="UniProtKB-UniPathway"/>
</dbReference>
<dbReference type="GO" id="GO:0019563">
    <property type="term" value="P:glycerol catabolic process"/>
    <property type="evidence" value="ECO:0007669"/>
    <property type="project" value="TreeGrafter"/>
</dbReference>
<dbReference type="Gene3D" id="3.20.20.70">
    <property type="entry name" value="Aldolase class I"/>
    <property type="match status" value="1"/>
</dbReference>
<dbReference type="InterPro" id="IPR013785">
    <property type="entry name" value="Aldolase_TIM"/>
</dbReference>
<protein>
    <recommendedName>
        <fullName evidence="3">Triosephosphate isomerase</fullName>
        <ecNumber evidence="3">5.3.1.1</ecNumber>
    </recommendedName>
</protein>
<dbReference type="GO" id="GO:0005829">
    <property type="term" value="C:cytosol"/>
    <property type="evidence" value="ECO:0007669"/>
    <property type="project" value="TreeGrafter"/>
</dbReference>
<dbReference type="InterPro" id="IPR000652">
    <property type="entry name" value="Triosephosphate_isomerase"/>
</dbReference>
<evidence type="ECO:0000256" key="2">
    <source>
        <dbReference type="ARBA" id="ARBA00023235"/>
    </source>
</evidence>
<evidence type="ECO:0000313" key="4">
    <source>
        <dbReference type="EMBL" id="OGG48399.1"/>
    </source>
</evidence>
<keyword evidence="2 3" id="KW-0413">Isomerase</keyword>
<keyword evidence="3" id="KW-0324">Glycolysis</keyword>
<dbReference type="GO" id="GO:0006094">
    <property type="term" value="P:gluconeogenesis"/>
    <property type="evidence" value="ECO:0007669"/>
    <property type="project" value="UniProtKB-UniPathway"/>
</dbReference>
<comment type="subunit">
    <text evidence="3">Homodimer.</text>
</comment>
<dbReference type="STRING" id="1798481.A2678_03105"/>
<name>A0A1F6CGT4_9BACT</name>
<comment type="similarity">
    <text evidence="1 3">Belongs to the triosephosphate isomerase family.</text>
</comment>
<comment type="catalytic activity">
    <reaction evidence="3">
        <text>D-glyceraldehyde 3-phosphate = dihydroxyacetone phosphate</text>
        <dbReference type="Rhea" id="RHEA:18585"/>
        <dbReference type="ChEBI" id="CHEBI:57642"/>
        <dbReference type="ChEBI" id="CHEBI:59776"/>
        <dbReference type="EC" id="5.3.1.1"/>
    </reaction>
</comment>
<comment type="pathway">
    <text evidence="3">Carbohydrate biosynthesis; gluconeogenesis.</text>
</comment>
<dbReference type="PANTHER" id="PTHR21139:SF42">
    <property type="entry name" value="TRIOSEPHOSPHATE ISOMERASE"/>
    <property type="match status" value="1"/>
</dbReference>
<dbReference type="PROSITE" id="PS51440">
    <property type="entry name" value="TIM_2"/>
    <property type="match status" value="1"/>
</dbReference>
<gene>
    <name evidence="4" type="ORF">A2678_03105</name>
</gene>
<reference evidence="4 5" key="1">
    <citation type="journal article" date="2016" name="Nat. Commun.">
        <title>Thousands of microbial genomes shed light on interconnected biogeochemical processes in an aquifer system.</title>
        <authorList>
            <person name="Anantharaman K."/>
            <person name="Brown C.T."/>
            <person name="Hug L.A."/>
            <person name="Sharon I."/>
            <person name="Castelle C.J."/>
            <person name="Probst A.J."/>
            <person name="Thomas B.C."/>
            <person name="Singh A."/>
            <person name="Wilkins M.J."/>
            <person name="Karaoz U."/>
            <person name="Brodie E.L."/>
            <person name="Williams K.H."/>
            <person name="Hubbard S.S."/>
            <person name="Banfield J.F."/>
        </authorList>
    </citation>
    <scope>NUCLEOTIDE SEQUENCE [LARGE SCALE GENOMIC DNA]</scope>
</reference>
<sequence>MLLVANWKAYVEDIKRAKELFSLGKRLVRGQRTTTVVLAPPSVLLGALALGNSSPILFAAQDISATTGGAQTGEVTAQVYAAAGAVYAIIGHSERRAAGDSNAVIAEKLAHALAHGLVPILCIGEKERDTEGRYLSFLREELTLAIKSLSPKERRKVIVAYEPEWAIEKTAALAIHADDLCEIVLYIRKVLAEFLPGKSSAHTLVLYGGSVEPANIRDLAASSGVDGFLIGHASIDPKTFSQLIKEIS</sequence>
<evidence type="ECO:0000256" key="3">
    <source>
        <dbReference type="RuleBase" id="RU363013"/>
    </source>
</evidence>
<accession>A0A1F6CGT4</accession>
<comment type="caution">
    <text evidence="4">The sequence shown here is derived from an EMBL/GenBank/DDBJ whole genome shotgun (WGS) entry which is preliminary data.</text>
</comment>
<dbReference type="UniPathway" id="UPA00109">
    <property type="reaction ID" value="UER00189"/>
</dbReference>
<dbReference type="PANTHER" id="PTHR21139">
    <property type="entry name" value="TRIOSEPHOSPHATE ISOMERASE"/>
    <property type="match status" value="1"/>
</dbReference>
<dbReference type="SUPFAM" id="SSF51351">
    <property type="entry name" value="Triosephosphate isomerase (TIM)"/>
    <property type="match status" value="1"/>
</dbReference>
<comment type="pathway">
    <text evidence="3">Carbohydrate degradation; glycolysis; D-glyceraldehyde 3-phosphate from glycerone phosphate: step 1/1.</text>
</comment>
<dbReference type="AlphaFoldDB" id="A0A1F6CGT4"/>
<organism evidence="4 5">
    <name type="scientific">Candidatus Kaiserbacteria bacterium RIFCSPHIGHO2_01_FULL_53_31</name>
    <dbReference type="NCBI Taxonomy" id="1798481"/>
    <lineage>
        <taxon>Bacteria</taxon>
        <taxon>Candidatus Kaiseribacteriota</taxon>
    </lineage>
</organism>
<proteinExistence type="inferred from homology"/>
<dbReference type="EC" id="5.3.1.1" evidence="3"/>
<dbReference type="InterPro" id="IPR035990">
    <property type="entry name" value="TIM_sf"/>
</dbReference>
<evidence type="ECO:0000313" key="5">
    <source>
        <dbReference type="Proteomes" id="UP000178815"/>
    </source>
</evidence>
<dbReference type="EMBL" id="MFKU01000014">
    <property type="protein sequence ID" value="OGG48399.1"/>
    <property type="molecule type" value="Genomic_DNA"/>
</dbReference>
<dbReference type="CDD" id="cd00311">
    <property type="entry name" value="TIM"/>
    <property type="match status" value="1"/>
</dbReference>
<keyword evidence="3" id="KW-0312">Gluconeogenesis</keyword>
<dbReference type="UniPathway" id="UPA00138"/>
<dbReference type="GO" id="GO:0004807">
    <property type="term" value="F:triose-phosphate isomerase activity"/>
    <property type="evidence" value="ECO:0007669"/>
    <property type="project" value="UniProtKB-EC"/>
</dbReference>
<keyword evidence="3" id="KW-0963">Cytoplasm</keyword>